<reference evidence="2" key="1">
    <citation type="journal article" date="2015" name="Proc. Natl. Acad. Sci. U.S.A.">
        <title>Genome sequencing of adzuki bean (Vigna angularis) provides insight into high starch and low fat accumulation and domestication.</title>
        <authorList>
            <person name="Yang K."/>
            <person name="Tian Z."/>
            <person name="Chen C."/>
            <person name="Luo L."/>
            <person name="Zhao B."/>
            <person name="Wang Z."/>
            <person name="Yu L."/>
            <person name="Li Y."/>
            <person name="Sun Y."/>
            <person name="Li W."/>
            <person name="Chen Y."/>
            <person name="Li Y."/>
            <person name="Zhang Y."/>
            <person name="Ai D."/>
            <person name="Zhao J."/>
            <person name="Shang C."/>
            <person name="Ma Y."/>
            <person name="Wu B."/>
            <person name="Wang M."/>
            <person name="Gao L."/>
            <person name="Sun D."/>
            <person name="Zhang P."/>
            <person name="Guo F."/>
            <person name="Wang W."/>
            <person name="Li Y."/>
            <person name="Wang J."/>
            <person name="Varshney R.K."/>
            <person name="Wang J."/>
            <person name="Ling H.Q."/>
            <person name="Wan P."/>
        </authorList>
    </citation>
    <scope>NUCLEOTIDE SEQUENCE</scope>
    <source>
        <strain evidence="2">cv. Jingnong 6</strain>
    </source>
</reference>
<gene>
    <name evidence="1" type="ORF">LR48_Vigan01g067700</name>
</gene>
<accession>A0A0L9TL13</accession>
<dbReference type="Gramene" id="KOM31122">
    <property type="protein sequence ID" value="KOM31122"/>
    <property type="gene ID" value="LR48_Vigan01g067700"/>
</dbReference>
<dbReference type="AlphaFoldDB" id="A0A0L9TL13"/>
<evidence type="ECO:0000313" key="1">
    <source>
        <dbReference type="EMBL" id="KOM31122.1"/>
    </source>
</evidence>
<dbReference type="EMBL" id="CM003371">
    <property type="protein sequence ID" value="KOM31122.1"/>
    <property type="molecule type" value="Genomic_DNA"/>
</dbReference>
<protein>
    <submittedName>
        <fullName evidence="1">Uncharacterized protein</fullName>
    </submittedName>
</protein>
<proteinExistence type="predicted"/>
<name>A0A0L9TL13_PHAAN</name>
<evidence type="ECO:0000313" key="2">
    <source>
        <dbReference type="Proteomes" id="UP000053144"/>
    </source>
</evidence>
<organism evidence="1 2">
    <name type="scientific">Phaseolus angularis</name>
    <name type="common">Azuki bean</name>
    <name type="synonym">Vigna angularis</name>
    <dbReference type="NCBI Taxonomy" id="3914"/>
    <lineage>
        <taxon>Eukaryota</taxon>
        <taxon>Viridiplantae</taxon>
        <taxon>Streptophyta</taxon>
        <taxon>Embryophyta</taxon>
        <taxon>Tracheophyta</taxon>
        <taxon>Spermatophyta</taxon>
        <taxon>Magnoliopsida</taxon>
        <taxon>eudicotyledons</taxon>
        <taxon>Gunneridae</taxon>
        <taxon>Pentapetalae</taxon>
        <taxon>rosids</taxon>
        <taxon>fabids</taxon>
        <taxon>Fabales</taxon>
        <taxon>Fabaceae</taxon>
        <taxon>Papilionoideae</taxon>
        <taxon>50 kb inversion clade</taxon>
        <taxon>NPAAA clade</taxon>
        <taxon>indigoferoid/millettioid clade</taxon>
        <taxon>Phaseoleae</taxon>
        <taxon>Vigna</taxon>
    </lineage>
</organism>
<sequence>MNCMLEICDCGFGWAEVIFEIDMFDNYAVSRLITVRPYAVERSVVMAFGLGARSQVKFDLSARSCWSSALVLGLVGVRP</sequence>
<dbReference type="Proteomes" id="UP000053144">
    <property type="component" value="Chromosome 1"/>
</dbReference>